<dbReference type="PANTHER" id="PTHR46401">
    <property type="entry name" value="GLYCOSYLTRANSFERASE WBBK-RELATED"/>
    <property type="match status" value="1"/>
</dbReference>
<dbReference type="SUPFAM" id="SSF53756">
    <property type="entry name" value="UDP-Glycosyltransferase/glycogen phosphorylase"/>
    <property type="match status" value="1"/>
</dbReference>
<evidence type="ECO:0000313" key="4">
    <source>
        <dbReference type="Proteomes" id="UP000182624"/>
    </source>
</evidence>
<dbReference type="EMBL" id="FOXO01000001">
    <property type="protein sequence ID" value="SFP37482.1"/>
    <property type="molecule type" value="Genomic_DNA"/>
</dbReference>
<dbReference type="GO" id="GO:0009103">
    <property type="term" value="P:lipopolysaccharide biosynthetic process"/>
    <property type="evidence" value="ECO:0007669"/>
    <property type="project" value="TreeGrafter"/>
</dbReference>
<sequence>MKKIAFVAPWFGENIPGGAEMAMREHIKHLYAKGIDIEVLTTCVKQFTADWNIDYYTPGLDTVMGIPTRRFKVRKRDTHAFDVVNTKLMNNVSLTDEEEETFVREMVNSPDMYKYISEHQDEYSLFVYIPYMFGTTINGILACPEKAVVIPCFHEESYIHMRIFKDVFEKAAGMLYNAEPEKILANEVFDFSNVKQLTLGIGLDNDFSYDEKRFREKYKVNDPFILYAGRKDVGKNIYTLINYFREYKDRNKDSKLKLVLIGGGEVTIPDDIASEVIDIGFVDRQDKYDACAAASMMCQPSIHESFSLVIMESWLCERPVIVHNRCDVTKNFVKESNAGLYFDNYFEFEGCVDYILNNPEVADKMGKLGRKYVLETFDWDVITKKAISFFEEIAQ</sequence>
<dbReference type="OrthoDB" id="502646at2"/>
<dbReference type="CDD" id="cd03801">
    <property type="entry name" value="GT4_PimA-like"/>
    <property type="match status" value="1"/>
</dbReference>
<keyword evidence="1 3" id="KW-0808">Transferase</keyword>
<evidence type="ECO:0000259" key="2">
    <source>
        <dbReference type="Pfam" id="PF00534"/>
    </source>
</evidence>
<dbReference type="GO" id="GO:0016757">
    <property type="term" value="F:glycosyltransferase activity"/>
    <property type="evidence" value="ECO:0007669"/>
    <property type="project" value="InterPro"/>
</dbReference>
<dbReference type="Proteomes" id="UP000182624">
    <property type="component" value="Unassembled WGS sequence"/>
</dbReference>
<dbReference type="PANTHER" id="PTHR46401:SF2">
    <property type="entry name" value="GLYCOSYLTRANSFERASE WBBK-RELATED"/>
    <property type="match status" value="1"/>
</dbReference>
<accession>A0A1I5PTT5</accession>
<reference evidence="4" key="1">
    <citation type="submission" date="2016-10" db="EMBL/GenBank/DDBJ databases">
        <authorList>
            <person name="Varghese N."/>
            <person name="Submissions S."/>
        </authorList>
    </citation>
    <scope>NUCLEOTIDE SEQUENCE [LARGE SCALE GENOMIC DNA]</scope>
    <source>
        <strain evidence="4">P18</strain>
    </source>
</reference>
<protein>
    <submittedName>
        <fullName evidence="3">Glycosyltransferase involved in cell wall bisynthesis</fullName>
    </submittedName>
</protein>
<proteinExistence type="predicted"/>
<dbReference type="AlphaFoldDB" id="A0A1I5PTT5"/>
<dbReference type="Gene3D" id="3.40.50.2000">
    <property type="entry name" value="Glycogen Phosphorylase B"/>
    <property type="match status" value="1"/>
</dbReference>
<dbReference type="Pfam" id="PF00534">
    <property type="entry name" value="Glycos_transf_1"/>
    <property type="match status" value="1"/>
</dbReference>
<evidence type="ECO:0000256" key="1">
    <source>
        <dbReference type="ARBA" id="ARBA00022679"/>
    </source>
</evidence>
<dbReference type="RefSeq" id="WP_074882901.1">
    <property type="nucleotide sequence ID" value="NZ_FOXO01000001.1"/>
</dbReference>
<gene>
    <name evidence="3" type="ORF">SAMN04487928_101141</name>
</gene>
<name>A0A1I5PTT5_9FIRM</name>
<keyword evidence="4" id="KW-1185">Reference proteome</keyword>
<evidence type="ECO:0000313" key="3">
    <source>
        <dbReference type="EMBL" id="SFP37482.1"/>
    </source>
</evidence>
<feature type="domain" description="Glycosyl transferase family 1" evidence="2">
    <location>
        <begin position="210"/>
        <end position="371"/>
    </location>
</feature>
<organism evidence="3 4">
    <name type="scientific">Butyrivibrio proteoclasticus</name>
    <dbReference type="NCBI Taxonomy" id="43305"/>
    <lineage>
        <taxon>Bacteria</taxon>
        <taxon>Bacillati</taxon>
        <taxon>Bacillota</taxon>
        <taxon>Clostridia</taxon>
        <taxon>Lachnospirales</taxon>
        <taxon>Lachnospiraceae</taxon>
        <taxon>Butyrivibrio</taxon>
    </lineage>
</organism>
<dbReference type="InterPro" id="IPR001296">
    <property type="entry name" value="Glyco_trans_1"/>
</dbReference>